<name>D9XJN7_9ACTN</name>
<keyword evidence="2" id="KW-1185">Reference proteome</keyword>
<organism evidence="1 2">
    <name type="scientific">Streptomyces griseoflavus Tu4000</name>
    <dbReference type="NCBI Taxonomy" id="467200"/>
    <lineage>
        <taxon>Bacteria</taxon>
        <taxon>Bacillati</taxon>
        <taxon>Actinomycetota</taxon>
        <taxon>Actinomycetes</taxon>
        <taxon>Kitasatosporales</taxon>
        <taxon>Streptomycetaceae</taxon>
        <taxon>Streptomyces</taxon>
    </lineage>
</organism>
<accession>D9XJN7</accession>
<evidence type="ECO:0000313" key="1">
    <source>
        <dbReference type="EMBL" id="EFL40133.1"/>
    </source>
</evidence>
<protein>
    <submittedName>
        <fullName evidence="1">Uncharacterized protein</fullName>
    </submittedName>
</protein>
<dbReference type="Proteomes" id="UP000002968">
    <property type="component" value="Unassembled WGS sequence"/>
</dbReference>
<dbReference type="HOGENOM" id="CLU_1632259_0_0_11"/>
<dbReference type="InterPro" id="IPR046592">
    <property type="entry name" value="DUF6650"/>
</dbReference>
<proteinExistence type="predicted"/>
<gene>
    <name evidence="1" type="ORF">SSRG_02937</name>
</gene>
<reference evidence="1" key="1">
    <citation type="submission" date="2009-02" db="EMBL/GenBank/DDBJ databases">
        <title>Annotation of Streptomyces griseoflavus strain Tu4000.</title>
        <authorList>
            <consortium name="The Broad Institute Genome Sequencing Platform"/>
            <consortium name="Broad Institute Microbial Sequencing Center"/>
            <person name="Fischbach M."/>
            <person name="Godfrey P."/>
            <person name="Ward D."/>
            <person name="Young S."/>
            <person name="Zeng Q."/>
            <person name="Koehrsen M."/>
            <person name="Alvarado L."/>
            <person name="Berlin A.M."/>
            <person name="Bochicchio J."/>
            <person name="Borenstein D."/>
            <person name="Chapman S.B."/>
            <person name="Chen Z."/>
            <person name="Engels R."/>
            <person name="Freedman E."/>
            <person name="Gellesch M."/>
            <person name="Goldberg J."/>
            <person name="Griggs A."/>
            <person name="Gujja S."/>
            <person name="Heilman E.R."/>
            <person name="Heiman D.I."/>
            <person name="Hepburn T.A."/>
            <person name="Howarth C."/>
            <person name="Jen D."/>
            <person name="Larson L."/>
            <person name="Lewis B."/>
            <person name="Mehta T."/>
            <person name="Park D."/>
            <person name="Pearson M."/>
            <person name="Richards J."/>
            <person name="Roberts A."/>
            <person name="Saif S."/>
            <person name="Shea T.D."/>
            <person name="Shenoy N."/>
            <person name="Sisk P."/>
            <person name="Stolte C."/>
            <person name="Sykes S.N."/>
            <person name="Thomson T."/>
            <person name="Walk T."/>
            <person name="White J."/>
            <person name="Yandava C."/>
            <person name="Straight P."/>
            <person name="Clardy J."/>
            <person name="Hung D."/>
            <person name="Kolter R."/>
            <person name="Mekalanos J."/>
            <person name="Walker S."/>
            <person name="Walsh C.T."/>
            <person name="Wieland-Brown L.C."/>
            <person name="Haas B."/>
            <person name="Nusbaum C."/>
            <person name="Birren B."/>
        </authorList>
    </citation>
    <scope>NUCLEOTIDE SEQUENCE [LARGE SCALE GENOMIC DNA]</scope>
    <source>
        <strain evidence="1">Tu4000</strain>
    </source>
</reference>
<sequence length="165" mass="18147">MPSVKVLEIMRRIKGFSTPLGGVDWDLPLPQRAVAEKVVVYLEDRRVLTMSRAVMHAVEEPDHCVASVLQIRETLTQILMEPDTGDDLAENLKAMRAACRRFLDAVGPNHSGHVRGRFQSATFGAALGELRAVFGIQLGVIAARYKLELSEELAAILPAPDTDDE</sequence>
<dbReference type="Pfam" id="PF20355">
    <property type="entry name" value="DUF6650"/>
    <property type="match status" value="1"/>
</dbReference>
<dbReference type="AlphaFoldDB" id="D9XJN7"/>
<dbReference type="EMBL" id="GG657758">
    <property type="protein sequence ID" value="EFL40133.1"/>
    <property type="molecule type" value="Genomic_DNA"/>
</dbReference>
<evidence type="ECO:0000313" key="2">
    <source>
        <dbReference type="Proteomes" id="UP000002968"/>
    </source>
</evidence>